<organism evidence="1 2">
    <name type="scientific">Marinilactibacillus psychrotolerans</name>
    <dbReference type="NCBI Taxonomy" id="191770"/>
    <lineage>
        <taxon>Bacteria</taxon>
        <taxon>Bacillati</taxon>
        <taxon>Bacillota</taxon>
        <taxon>Bacilli</taxon>
        <taxon>Lactobacillales</taxon>
        <taxon>Carnobacteriaceae</taxon>
        <taxon>Marinilactibacillus</taxon>
    </lineage>
</organism>
<reference evidence="1 2" key="1">
    <citation type="submission" date="2019-05" db="EMBL/GenBank/DDBJ databases">
        <title>The metagenome of a microbial culture collection derived from dairy environment covers the genomic content of the human microbiome.</title>
        <authorList>
            <person name="Roder T."/>
            <person name="Wuthrich D."/>
            <person name="Sattari Z."/>
            <person name="Von Ah U."/>
            <person name="Bar C."/>
            <person name="Ronchi F."/>
            <person name="Macpherson A.J."/>
            <person name="Ganal-Vonarburg S.C."/>
            <person name="Bruggmann R."/>
            <person name="Vergeres G."/>
        </authorList>
    </citation>
    <scope>NUCLEOTIDE SEQUENCE [LARGE SCALE GENOMIC DNA]</scope>
    <source>
        <strain evidence="1 2">FAM 24235</strain>
    </source>
</reference>
<dbReference type="EMBL" id="VBTE01000047">
    <property type="protein sequence ID" value="TLQ05876.1"/>
    <property type="molecule type" value="Genomic_DNA"/>
</dbReference>
<accession>A0A5R9BYV3</accession>
<proteinExistence type="predicted"/>
<evidence type="ECO:0000313" key="2">
    <source>
        <dbReference type="Proteomes" id="UP000307201"/>
    </source>
</evidence>
<comment type="caution">
    <text evidence="1">The sequence shown here is derived from an EMBL/GenBank/DDBJ whole genome shotgun (WGS) entry which is preliminary data.</text>
</comment>
<dbReference type="RefSeq" id="WP_138472898.1">
    <property type="nucleotide sequence ID" value="NZ_JBGQQG010000075.1"/>
</dbReference>
<sequence length="74" mass="8402">MLGKLFAELDQSTPKMIISKMESLTQEQKECIRVINSLINRSERLHRGLIQSVNSIEMVQHRGLLLGLLGDLAR</sequence>
<name>A0A5R9BYV3_9LACT</name>
<dbReference type="Proteomes" id="UP000307201">
    <property type="component" value="Unassembled WGS sequence"/>
</dbReference>
<protein>
    <submittedName>
        <fullName evidence="1">Uncharacterized protein</fullName>
    </submittedName>
</protein>
<dbReference type="AlphaFoldDB" id="A0A5R9BYV3"/>
<evidence type="ECO:0000313" key="1">
    <source>
        <dbReference type="EMBL" id="TLQ05876.1"/>
    </source>
</evidence>
<gene>
    <name evidence="1" type="ORF">FEZ48_11865</name>
</gene>